<dbReference type="AlphaFoldDB" id="A0A2M7H2Z7"/>
<evidence type="ECO:0000256" key="3">
    <source>
        <dbReference type="ARBA" id="ARBA00023064"/>
    </source>
</evidence>
<dbReference type="Gene3D" id="1.10.1040.10">
    <property type="entry name" value="N-(1-d-carboxylethyl)-l-norvaline Dehydrogenase, domain 2"/>
    <property type="match status" value="1"/>
</dbReference>
<feature type="domain" description="6-phosphogluconate dehydrogenase C-terminal" evidence="4">
    <location>
        <begin position="167"/>
        <end position="298"/>
    </location>
</feature>
<dbReference type="NCBIfam" id="NF007161">
    <property type="entry name" value="PRK09599.1"/>
    <property type="match status" value="1"/>
</dbReference>
<dbReference type="PANTHER" id="PTHR11811">
    <property type="entry name" value="6-PHOSPHOGLUCONATE DEHYDROGENASE"/>
    <property type="match status" value="1"/>
</dbReference>
<dbReference type="PRINTS" id="PR00076">
    <property type="entry name" value="6PGDHDRGNASE"/>
</dbReference>
<dbReference type="NCBIfam" id="TIGR00872">
    <property type="entry name" value="gnd_rel"/>
    <property type="match status" value="1"/>
</dbReference>
<dbReference type="InterPro" id="IPR013328">
    <property type="entry name" value="6PGD_dom2"/>
</dbReference>
<dbReference type="GO" id="GO:0006098">
    <property type="term" value="P:pentose-phosphate shunt"/>
    <property type="evidence" value="ECO:0007669"/>
    <property type="project" value="InterPro"/>
</dbReference>
<dbReference type="GO" id="GO:0050661">
    <property type="term" value="F:NADP binding"/>
    <property type="evidence" value="ECO:0007669"/>
    <property type="project" value="InterPro"/>
</dbReference>
<dbReference type="Pfam" id="PF03446">
    <property type="entry name" value="NAD_binding_2"/>
    <property type="match status" value="1"/>
</dbReference>
<sequence length="298" mass="31694">MKLGFIGLGKMGQPMVERLLGAGHTVVVGNRSPEPVQEMVKKGAVGSTDAADVVRQLESPRVVVIMVPHGSPVDAVLEQITPELSAGDVVVDAGNSHYTNSISRGDALEKLGVSYIDMGTSGGLTGALNGACLMIGGDEAVIKLATPFFEALAMPGGWAHVGPRGAGHYVKMVHNGVEYAMVQAYGEGFEMLVNSPYDYNLEQVADNWNHGSVVRSWVLELAQQAFAADPKLEKISDEVGGGSTGEWTLQASIDSKTSIPTIYTALSQRYATRRPESFASKVIAALRNQWGGHEVKEK</sequence>
<dbReference type="SMART" id="SM01350">
    <property type="entry name" value="6PGD"/>
    <property type="match status" value="1"/>
</dbReference>
<dbReference type="InterPro" id="IPR006183">
    <property type="entry name" value="Pgluconate_DH"/>
</dbReference>
<dbReference type="Proteomes" id="UP000230292">
    <property type="component" value="Unassembled WGS sequence"/>
</dbReference>
<dbReference type="GO" id="GO:0004616">
    <property type="term" value="F:phosphogluconate dehydrogenase (decarboxylating) activity"/>
    <property type="evidence" value="ECO:0007669"/>
    <property type="project" value="InterPro"/>
</dbReference>
<dbReference type="InterPro" id="IPR006114">
    <property type="entry name" value="6PGDH_C"/>
</dbReference>
<proteinExistence type="inferred from homology"/>
<protein>
    <submittedName>
        <fullName evidence="5">6-phosphogluconate dehydrogenase (Decarboxylating)</fullName>
    </submittedName>
</protein>
<dbReference type="Pfam" id="PF00393">
    <property type="entry name" value="6PGD"/>
    <property type="match status" value="1"/>
</dbReference>
<accession>A0A2M7H2Z7</accession>
<reference evidence="5 6" key="1">
    <citation type="submission" date="2017-09" db="EMBL/GenBank/DDBJ databases">
        <title>Depth-based differentiation of microbial function through sediment-hosted aquifers and enrichment of novel symbionts in the deep terrestrial subsurface.</title>
        <authorList>
            <person name="Probst A.J."/>
            <person name="Ladd B."/>
            <person name="Jarett J.K."/>
            <person name="Geller-Mcgrath D.E."/>
            <person name="Sieber C.M."/>
            <person name="Emerson J.B."/>
            <person name="Anantharaman K."/>
            <person name="Thomas B.C."/>
            <person name="Malmstrom R."/>
            <person name="Stieglmeier M."/>
            <person name="Klingl A."/>
            <person name="Woyke T."/>
            <person name="Ryan C.M."/>
            <person name="Banfield J.F."/>
        </authorList>
    </citation>
    <scope>NUCLEOTIDE SEQUENCE [LARGE SCALE GENOMIC DNA]</scope>
    <source>
        <strain evidence="5">CG15_BIG_FIL_POST_REV_8_21_14_020_45_12</strain>
    </source>
</reference>
<evidence type="ECO:0000259" key="4">
    <source>
        <dbReference type="SMART" id="SM01350"/>
    </source>
</evidence>
<dbReference type="InterPro" id="IPR008927">
    <property type="entry name" value="6-PGluconate_DH-like_C_sf"/>
</dbReference>
<dbReference type="Gene3D" id="3.40.50.720">
    <property type="entry name" value="NAD(P)-binding Rossmann-like Domain"/>
    <property type="match status" value="1"/>
</dbReference>
<dbReference type="GO" id="GO:0019521">
    <property type="term" value="P:D-gluconate metabolic process"/>
    <property type="evidence" value="ECO:0007669"/>
    <property type="project" value="UniProtKB-KW"/>
</dbReference>
<evidence type="ECO:0000313" key="6">
    <source>
        <dbReference type="Proteomes" id="UP000230292"/>
    </source>
</evidence>
<dbReference type="SUPFAM" id="SSF48179">
    <property type="entry name" value="6-phosphogluconate dehydrogenase C-terminal domain-like"/>
    <property type="match status" value="1"/>
</dbReference>
<evidence type="ECO:0000256" key="2">
    <source>
        <dbReference type="ARBA" id="ARBA00023002"/>
    </source>
</evidence>
<gene>
    <name evidence="5" type="primary">gnd</name>
    <name evidence="5" type="ORF">COW24_04345</name>
</gene>
<dbReference type="SUPFAM" id="SSF51735">
    <property type="entry name" value="NAD(P)-binding Rossmann-fold domains"/>
    <property type="match status" value="1"/>
</dbReference>
<keyword evidence="3" id="KW-0311">Gluconate utilization</keyword>
<dbReference type="InterPro" id="IPR004849">
    <property type="entry name" value="6DGDH_YqeC"/>
</dbReference>
<dbReference type="PROSITE" id="PS00895">
    <property type="entry name" value="3_HYDROXYISOBUT_DH"/>
    <property type="match status" value="1"/>
</dbReference>
<keyword evidence="2" id="KW-0560">Oxidoreductase</keyword>
<dbReference type="GO" id="GO:0016054">
    <property type="term" value="P:organic acid catabolic process"/>
    <property type="evidence" value="ECO:0007669"/>
    <property type="project" value="UniProtKB-ARBA"/>
</dbReference>
<dbReference type="InterPro" id="IPR006115">
    <property type="entry name" value="6PGDH_NADP-bd"/>
</dbReference>
<name>A0A2M7H2Z7_9BACT</name>
<evidence type="ECO:0000256" key="1">
    <source>
        <dbReference type="ARBA" id="ARBA00008419"/>
    </source>
</evidence>
<dbReference type="EMBL" id="PFGC01000045">
    <property type="protein sequence ID" value="PIW36610.1"/>
    <property type="molecule type" value="Genomic_DNA"/>
</dbReference>
<dbReference type="InterPro" id="IPR036291">
    <property type="entry name" value="NAD(P)-bd_dom_sf"/>
</dbReference>
<comment type="similarity">
    <text evidence="1">Belongs to the 6-phosphogluconate dehydrogenase family.</text>
</comment>
<comment type="caution">
    <text evidence="5">The sequence shown here is derived from an EMBL/GenBank/DDBJ whole genome shotgun (WGS) entry which is preliminary data.</text>
</comment>
<organism evidence="5 6">
    <name type="scientific">Candidatus Kerfeldbacteria bacterium CG15_BIG_FIL_POST_REV_8_21_14_020_45_12</name>
    <dbReference type="NCBI Taxonomy" id="2014247"/>
    <lineage>
        <taxon>Bacteria</taxon>
        <taxon>Candidatus Kerfeldiibacteriota</taxon>
    </lineage>
</organism>
<dbReference type="InterPro" id="IPR002204">
    <property type="entry name" value="3-OH-isobutyrate_DH-rel_CS"/>
</dbReference>
<evidence type="ECO:0000313" key="5">
    <source>
        <dbReference type="EMBL" id="PIW36610.1"/>
    </source>
</evidence>